<organism evidence="1 2">
    <name type="scientific">Caballeronia sordidicola</name>
    <name type="common">Burkholderia sordidicola</name>
    <dbReference type="NCBI Taxonomy" id="196367"/>
    <lineage>
        <taxon>Bacteria</taxon>
        <taxon>Pseudomonadati</taxon>
        <taxon>Pseudomonadota</taxon>
        <taxon>Betaproteobacteria</taxon>
        <taxon>Burkholderiales</taxon>
        <taxon>Burkholderiaceae</taxon>
        <taxon>Caballeronia</taxon>
    </lineage>
</organism>
<evidence type="ECO:0000313" key="1">
    <source>
        <dbReference type="EMBL" id="OXC79039.1"/>
    </source>
</evidence>
<accession>A0A226X7E2</accession>
<reference evidence="2" key="1">
    <citation type="submission" date="2017-01" db="EMBL/GenBank/DDBJ databases">
        <title>Genome Analysis of Deinococcus marmoris KOPRI26562.</title>
        <authorList>
            <person name="Kim J.H."/>
            <person name="Oh H.-M."/>
        </authorList>
    </citation>
    <scope>NUCLEOTIDE SEQUENCE [LARGE SCALE GENOMIC DNA]</scope>
    <source>
        <strain evidence="2">PAMC 26633</strain>
    </source>
</reference>
<dbReference type="EMBL" id="MTHB01000047">
    <property type="protein sequence ID" value="OXC79039.1"/>
    <property type="molecule type" value="Genomic_DNA"/>
</dbReference>
<dbReference type="Proteomes" id="UP000214720">
    <property type="component" value="Unassembled WGS sequence"/>
</dbReference>
<dbReference type="AlphaFoldDB" id="A0A226X7E2"/>
<proteinExistence type="predicted"/>
<protein>
    <submittedName>
        <fullName evidence="1">Uncharacterized protein</fullName>
    </submittedName>
</protein>
<sequence length="46" mass="4658">MALISALHCPTLPGTLKTSLAKGGKLPLSVRALRECGRGPNTGNGV</sequence>
<name>A0A226X7E2_CABSO</name>
<evidence type="ECO:0000313" key="2">
    <source>
        <dbReference type="Proteomes" id="UP000214720"/>
    </source>
</evidence>
<comment type="caution">
    <text evidence="1">The sequence shown here is derived from an EMBL/GenBank/DDBJ whole genome shotgun (WGS) entry which is preliminary data.</text>
</comment>
<gene>
    <name evidence="1" type="ORF">BSU04_09045</name>
</gene>